<dbReference type="PANTHER" id="PTHR24006:SF687">
    <property type="entry name" value="UBIQUITIN CARBOXYL-TERMINAL HYDROLASE 10"/>
    <property type="match status" value="1"/>
</dbReference>
<keyword evidence="3 6" id="KW-0833">Ubl conjugation pathway</keyword>
<dbReference type="PROSITE" id="PS00973">
    <property type="entry name" value="USP_2"/>
    <property type="match status" value="1"/>
</dbReference>
<feature type="region of interest" description="Disordered" evidence="7">
    <location>
        <begin position="1"/>
        <end position="199"/>
    </location>
</feature>
<comment type="similarity">
    <text evidence="6">Belongs to the peptidase C19 family.</text>
</comment>
<evidence type="ECO:0000313" key="10">
    <source>
        <dbReference type="Proteomes" id="UP000298030"/>
    </source>
</evidence>
<feature type="compositionally biased region" description="Polar residues" evidence="7">
    <location>
        <begin position="122"/>
        <end position="140"/>
    </location>
</feature>
<feature type="compositionally biased region" description="Pro residues" evidence="7">
    <location>
        <begin position="188"/>
        <end position="199"/>
    </location>
</feature>
<dbReference type="AlphaFoldDB" id="A0A4Y7TZC4"/>
<reference evidence="9 10" key="1">
    <citation type="journal article" date="2019" name="Nat. Ecol. Evol.">
        <title>Megaphylogeny resolves global patterns of mushroom evolution.</title>
        <authorList>
            <person name="Varga T."/>
            <person name="Krizsan K."/>
            <person name="Foldi C."/>
            <person name="Dima B."/>
            <person name="Sanchez-Garcia M."/>
            <person name="Sanchez-Ramirez S."/>
            <person name="Szollosi G.J."/>
            <person name="Szarkandi J.G."/>
            <person name="Papp V."/>
            <person name="Albert L."/>
            <person name="Andreopoulos W."/>
            <person name="Angelini C."/>
            <person name="Antonin V."/>
            <person name="Barry K.W."/>
            <person name="Bougher N.L."/>
            <person name="Buchanan P."/>
            <person name="Buyck B."/>
            <person name="Bense V."/>
            <person name="Catcheside P."/>
            <person name="Chovatia M."/>
            <person name="Cooper J."/>
            <person name="Damon W."/>
            <person name="Desjardin D."/>
            <person name="Finy P."/>
            <person name="Geml J."/>
            <person name="Haridas S."/>
            <person name="Hughes K."/>
            <person name="Justo A."/>
            <person name="Karasinski D."/>
            <person name="Kautmanova I."/>
            <person name="Kiss B."/>
            <person name="Kocsube S."/>
            <person name="Kotiranta H."/>
            <person name="LaButti K.M."/>
            <person name="Lechner B.E."/>
            <person name="Liimatainen K."/>
            <person name="Lipzen A."/>
            <person name="Lukacs Z."/>
            <person name="Mihaltcheva S."/>
            <person name="Morgado L.N."/>
            <person name="Niskanen T."/>
            <person name="Noordeloos M.E."/>
            <person name="Ohm R.A."/>
            <person name="Ortiz-Santana B."/>
            <person name="Ovrebo C."/>
            <person name="Racz N."/>
            <person name="Riley R."/>
            <person name="Savchenko A."/>
            <person name="Shiryaev A."/>
            <person name="Soop K."/>
            <person name="Spirin V."/>
            <person name="Szebenyi C."/>
            <person name="Tomsovsky M."/>
            <person name="Tulloss R.E."/>
            <person name="Uehling J."/>
            <person name="Grigoriev I.V."/>
            <person name="Vagvolgyi C."/>
            <person name="Papp T."/>
            <person name="Martin F.M."/>
            <person name="Miettinen O."/>
            <person name="Hibbett D.S."/>
            <person name="Nagy L.G."/>
        </authorList>
    </citation>
    <scope>NUCLEOTIDE SEQUENCE [LARGE SCALE GENOMIC DNA]</scope>
    <source>
        <strain evidence="9 10">FP101781</strain>
    </source>
</reference>
<evidence type="ECO:0000256" key="6">
    <source>
        <dbReference type="RuleBase" id="RU366025"/>
    </source>
</evidence>
<sequence>MGSFPPTPEPTTDPSLATTEPTDPSLVITEPTDASPPFSFATSEPTEPSPPISFAIWSRRPRDPSHAPGIIISPRACPPPKVVDEALDSKTPPISPRAAKKKLPSAVESRDTTTLRLDAVPHSQTSSTVPSSAVTESADTPTIPGSPATTNTSISTEAKPEVTPTPASENDSSAPSDEKKADDEAPSVPVPEPAAAPAVPPVKKSWASLLRPASSSASPGSSAKNALPTSSIVGFSIPADAPSAPPAQSVSPSRNTELLNLLMSPPSTAAFAPRIRPRGLVNSGNMCFANAVLQILVYCPPFHRLFVELGKVLPSVAVAGEREREKEREKDSTPLVDATALFLKEFLEKRKQKQKENGGFSRAGKGKERELLADDADDDWDTVDSFLPTYIYDAMKEKKRFDTMRGGQQEDAEEFLGFYLDTLEEELLLLLNSVAKSEASGEETGGEEKKEEGWMEVGKKNRMVVTRTVKASESPITRIFGGKFRSTLHAPRQKDSAVVEDWRSLRLDIQPDNIHTIQDALAYISHPQHVQLNIPTQPVAVEATQVVSIESLPPILVLHIKRFEYDVKVGGVVKVGKQVRFDEELSIGGDLMAPAAKKTTGGPTRYKLFGVLYHHGLSASGGHYTLDVLHPNRYASLAPREGWIRIDDDLVSDVRREDVFGASLQERDESRCAYLLFYRRL</sequence>
<dbReference type="PROSITE" id="PS50235">
    <property type="entry name" value="USP_3"/>
    <property type="match status" value="1"/>
</dbReference>
<keyword evidence="5 6" id="KW-0788">Thiol protease</keyword>
<accession>A0A4Y7TZC4</accession>
<evidence type="ECO:0000256" key="7">
    <source>
        <dbReference type="SAM" id="MobiDB-lite"/>
    </source>
</evidence>
<gene>
    <name evidence="9" type="ORF">FA13DRAFT_1618756</name>
</gene>
<dbReference type="InterPro" id="IPR038765">
    <property type="entry name" value="Papain-like_cys_pep_sf"/>
</dbReference>
<feature type="compositionally biased region" description="Polar residues" evidence="7">
    <location>
        <begin position="12"/>
        <end position="22"/>
    </location>
</feature>
<dbReference type="CDD" id="cd02257">
    <property type="entry name" value="Peptidase_C19"/>
    <property type="match status" value="1"/>
</dbReference>
<evidence type="ECO:0000256" key="1">
    <source>
        <dbReference type="ARBA" id="ARBA00000707"/>
    </source>
</evidence>
<feature type="compositionally biased region" description="Polar residues" evidence="7">
    <location>
        <begin position="147"/>
        <end position="156"/>
    </location>
</feature>
<dbReference type="GO" id="GO:0006508">
    <property type="term" value="P:proteolysis"/>
    <property type="evidence" value="ECO:0007669"/>
    <property type="project" value="UniProtKB-KW"/>
</dbReference>
<dbReference type="OrthoDB" id="429671at2759"/>
<dbReference type="InterPro" id="IPR028889">
    <property type="entry name" value="USP"/>
</dbReference>
<evidence type="ECO:0000313" key="9">
    <source>
        <dbReference type="EMBL" id="TEB39515.1"/>
    </source>
</evidence>
<evidence type="ECO:0000256" key="3">
    <source>
        <dbReference type="ARBA" id="ARBA00022786"/>
    </source>
</evidence>
<keyword evidence="4 6" id="KW-0378">Hydrolase</keyword>
<feature type="compositionally biased region" description="Pro residues" evidence="7">
    <location>
        <begin position="1"/>
        <end position="11"/>
    </location>
</feature>
<evidence type="ECO:0000256" key="5">
    <source>
        <dbReference type="ARBA" id="ARBA00022807"/>
    </source>
</evidence>
<dbReference type="Pfam" id="PF00443">
    <property type="entry name" value="UCH"/>
    <property type="match status" value="1"/>
</dbReference>
<dbReference type="PROSITE" id="PS00972">
    <property type="entry name" value="USP_1"/>
    <property type="match status" value="1"/>
</dbReference>
<dbReference type="GO" id="GO:0016579">
    <property type="term" value="P:protein deubiquitination"/>
    <property type="evidence" value="ECO:0007669"/>
    <property type="project" value="InterPro"/>
</dbReference>
<proteinExistence type="inferred from homology"/>
<dbReference type="Proteomes" id="UP000298030">
    <property type="component" value="Unassembled WGS sequence"/>
</dbReference>
<dbReference type="EMBL" id="QPFP01000001">
    <property type="protein sequence ID" value="TEB39515.1"/>
    <property type="molecule type" value="Genomic_DNA"/>
</dbReference>
<feature type="compositionally biased region" description="Polar residues" evidence="7">
    <location>
        <begin position="165"/>
        <end position="175"/>
    </location>
</feature>
<comment type="caution">
    <text evidence="9">The sequence shown here is derived from an EMBL/GenBank/DDBJ whole genome shotgun (WGS) entry which is preliminary data.</text>
</comment>
<dbReference type="Gene3D" id="3.90.70.10">
    <property type="entry name" value="Cysteine proteinases"/>
    <property type="match status" value="1"/>
</dbReference>
<dbReference type="InterPro" id="IPR001394">
    <property type="entry name" value="Peptidase_C19_UCH"/>
</dbReference>
<dbReference type="GO" id="GO:0005829">
    <property type="term" value="C:cytosol"/>
    <property type="evidence" value="ECO:0007669"/>
    <property type="project" value="TreeGrafter"/>
</dbReference>
<dbReference type="InterPro" id="IPR018200">
    <property type="entry name" value="USP_CS"/>
</dbReference>
<evidence type="ECO:0000256" key="2">
    <source>
        <dbReference type="ARBA" id="ARBA00022670"/>
    </source>
</evidence>
<comment type="catalytic activity">
    <reaction evidence="1 6">
        <text>Thiol-dependent hydrolysis of ester, thioester, amide, peptide and isopeptide bonds formed by the C-terminal Gly of ubiquitin (a 76-residue protein attached to proteins as an intracellular targeting signal).</text>
        <dbReference type="EC" id="3.4.19.12"/>
    </reaction>
</comment>
<dbReference type="PANTHER" id="PTHR24006">
    <property type="entry name" value="UBIQUITIN CARBOXYL-TERMINAL HYDROLASE"/>
    <property type="match status" value="1"/>
</dbReference>
<dbReference type="GO" id="GO:0005634">
    <property type="term" value="C:nucleus"/>
    <property type="evidence" value="ECO:0007669"/>
    <property type="project" value="TreeGrafter"/>
</dbReference>
<evidence type="ECO:0000259" key="8">
    <source>
        <dbReference type="PROSITE" id="PS50235"/>
    </source>
</evidence>
<keyword evidence="10" id="KW-1185">Reference proteome</keyword>
<name>A0A4Y7TZC4_COPMI</name>
<dbReference type="InterPro" id="IPR050164">
    <property type="entry name" value="Peptidase_C19"/>
</dbReference>
<dbReference type="GO" id="GO:0004843">
    <property type="term" value="F:cysteine-type deubiquitinase activity"/>
    <property type="evidence" value="ECO:0007669"/>
    <property type="project" value="UniProtKB-UniRule"/>
</dbReference>
<protein>
    <recommendedName>
        <fullName evidence="6">Ubiquitin carboxyl-terminal hydrolase</fullName>
        <ecNumber evidence="6">3.4.19.12</ecNumber>
    </recommendedName>
</protein>
<feature type="domain" description="USP" evidence="8">
    <location>
        <begin position="278"/>
        <end position="681"/>
    </location>
</feature>
<dbReference type="EC" id="3.4.19.12" evidence="6"/>
<dbReference type="STRING" id="71717.A0A4Y7TZC4"/>
<organism evidence="9 10">
    <name type="scientific">Coprinellus micaceus</name>
    <name type="common">Glistening ink-cap mushroom</name>
    <name type="synonym">Coprinus micaceus</name>
    <dbReference type="NCBI Taxonomy" id="71717"/>
    <lineage>
        <taxon>Eukaryota</taxon>
        <taxon>Fungi</taxon>
        <taxon>Dikarya</taxon>
        <taxon>Basidiomycota</taxon>
        <taxon>Agaricomycotina</taxon>
        <taxon>Agaricomycetes</taxon>
        <taxon>Agaricomycetidae</taxon>
        <taxon>Agaricales</taxon>
        <taxon>Agaricineae</taxon>
        <taxon>Psathyrellaceae</taxon>
        <taxon>Coprinellus</taxon>
    </lineage>
</organism>
<keyword evidence="2 6" id="KW-0645">Protease</keyword>
<evidence type="ECO:0000256" key="4">
    <source>
        <dbReference type="ARBA" id="ARBA00022801"/>
    </source>
</evidence>
<dbReference type="SUPFAM" id="SSF54001">
    <property type="entry name" value="Cysteine proteinases"/>
    <property type="match status" value="1"/>
</dbReference>